<gene>
    <name evidence="2" type="ORF">GALMADRAFT_148527</name>
</gene>
<feature type="compositionally biased region" description="Pro residues" evidence="1">
    <location>
        <begin position="394"/>
        <end position="404"/>
    </location>
</feature>
<sequence length="880" mass="95709">MNGMGILYMLPLNEIGDAYAMVDARILEKNQPYPGDDQTNGISVLISKKLLECAYLGLAHSYPARQGKDLNEYWKDYKPRGGMGEALSNVASRVLKDGSMSIEGIPDHLTITDILINLLEDPTLNLVEWYRDYHSARRAKYSSDWESDENKLSQYSFEYSELSYVNEDTGSGNPLTRDAVAEIDADLGRRLKVHDSSSLPNLQPVSYCAYDDDDESGVPTLHAYFISTYVPPFFLLPHVASLSSPLNPLANVSSTLIPYNSNSSLLLAHTLVTHIIPTLLINLDVNLGQRGHTLPLAIPPAHTPAPAPILARAAAPGDLQLSSCAGAAAGAPCAQPLRVGLRVHPASPVRARVRTGPKSPCSLLNTRDPLVPLTRRSSTYSTSPTSAAVDALAPAPPPPSPSPAGAPALPPLVLLLTFQLSSRLCLPLAGAGPPGAPCASVVHFKFDFKLQLQVNFSLDPKLAADPAATSCLPAASVSSFSFHFSNRVSGLAHCWPGVGAAAATSPGAPCSQPTRTPASLPPSRLRPAFGLVLLLLLLLALEQPGQARTKTASTVSRLLDFNLTLQRQFNLKAAPFPFSQTPLAPTGLSVRRLQRIDAVGFPPLLYFPSSNRVSWRSSCSALERAGAAAAAFVVLYFHFLASSRRPKALVAKSICTVRRTLRINLTYLFHPKFKFKLQLEPEFIPPPALADAALTWPAAYSLHRPEEPDTPRVPLFQFRFQANFKFNLMPKPKPQLQLKPKLALFSFSQAPACLRLPATCMRHLRFSFPFLPPTASSPLLAKAHAIKLLYFLSRRLPLRNPYVQETFYPDPVAYKPERFRWLPQGLGPGTIRHKTTIVSFSYGAFGCLGRALAIQGLQIVAARMTLDDFPPSFNVVATPK</sequence>
<evidence type="ECO:0000313" key="3">
    <source>
        <dbReference type="Proteomes" id="UP000027222"/>
    </source>
</evidence>
<name>A0A067SD36_GALM3</name>
<dbReference type="GO" id="GO:0020037">
    <property type="term" value="F:heme binding"/>
    <property type="evidence" value="ECO:0007669"/>
    <property type="project" value="InterPro"/>
</dbReference>
<dbReference type="InterPro" id="IPR036396">
    <property type="entry name" value="Cyt_P450_sf"/>
</dbReference>
<dbReference type="STRING" id="685588.A0A067SD36"/>
<feature type="region of interest" description="Disordered" evidence="1">
    <location>
        <begin position="374"/>
        <end position="404"/>
    </location>
</feature>
<evidence type="ECO:0000313" key="2">
    <source>
        <dbReference type="EMBL" id="KDR65659.1"/>
    </source>
</evidence>
<feature type="compositionally biased region" description="Low complexity" evidence="1">
    <location>
        <begin position="374"/>
        <end position="393"/>
    </location>
</feature>
<dbReference type="EMBL" id="KL142437">
    <property type="protein sequence ID" value="KDR65659.1"/>
    <property type="molecule type" value="Genomic_DNA"/>
</dbReference>
<reference evidence="3" key="1">
    <citation type="journal article" date="2014" name="Proc. Natl. Acad. Sci. U.S.A.">
        <title>Extensive sampling of basidiomycete genomes demonstrates inadequacy of the white-rot/brown-rot paradigm for wood decay fungi.</title>
        <authorList>
            <person name="Riley R."/>
            <person name="Salamov A.A."/>
            <person name="Brown D.W."/>
            <person name="Nagy L.G."/>
            <person name="Floudas D."/>
            <person name="Held B.W."/>
            <person name="Levasseur A."/>
            <person name="Lombard V."/>
            <person name="Morin E."/>
            <person name="Otillar R."/>
            <person name="Lindquist E.A."/>
            <person name="Sun H."/>
            <person name="LaButti K.M."/>
            <person name="Schmutz J."/>
            <person name="Jabbour D."/>
            <person name="Luo H."/>
            <person name="Baker S.E."/>
            <person name="Pisabarro A.G."/>
            <person name="Walton J.D."/>
            <person name="Blanchette R.A."/>
            <person name="Henrissat B."/>
            <person name="Martin F."/>
            <person name="Cullen D."/>
            <person name="Hibbett D.S."/>
            <person name="Grigoriev I.V."/>
        </authorList>
    </citation>
    <scope>NUCLEOTIDE SEQUENCE [LARGE SCALE GENOMIC DNA]</scope>
    <source>
        <strain evidence="3">CBS 339.88</strain>
    </source>
</reference>
<dbReference type="GO" id="GO:0005506">
    <property type="term" value="F:iron ion binding"/>
    <property type="evidence" value="ECO:0007669"/>
    <property type="project" value="InterPro"/>
</dbReference>
<dbReference type="GO" id="GO:0004497">
    <property type="term" value="F:monooxygenase activity"/>
    <property type="evidence" value="ECO:0007669"/>
    <property type="project" value="InterPro"/>
</dbReference>
<protein>
    <recommendedName>
        <fullName evidence="4">Cytochrome P450</fullName>
    </recommendedName>
</protein>
<dbReference type="SUPFAM" id="SSF48264">
    <property type="entry name" value="Cytochrome P450"/>
    <property type="match status" value="1"/>
</dbReference>
<dbReference type="AlphaFoldDB" id="A0A067SD36"/>
<evidence type="ECO:0008006" key="4">
    <source>
        <dbReference type="Google" id="ProtNLM"/>
    </source>
</evidence>
<accession>A0A067SD36</accession>
<dbReference type="Gene3D" id="1.10.630.10">
    <property type="entry name" value="Cytochrome P450"/>
    <property type="match status" value="1"/>
</dbReference>
<keyword evidence="3" id="KW-1185">Reference proteome</keyword>
<organism evidence="2 3">
    <name type="scientific">Galerina marginata (strain CBS 339.88)</name>
    <dbReference type="NCBI Taxonomy" id="685588"/>
    <lineage>
        <taxon>Eukaryota</taxon>
        <taxon>Fungi</taxon>
        <taxon>Dikarya</taxon>
        <taxon>Basidiomycota</taxon>
        <taxon>Agaricomycotina</taxon>
        <taxon>Agaricomycetes</taxon>
        <taxon>Agaricomycetidae</taxon>
        <taxon>Agaricales</taxon>
        <taxon>Agaricineae</taxon>
        <taxon>Strophariaceae</taxon>
        <taxon>Galerina</taxon>
    </lineage>
</organism>
<dbReference type="OrthoDB" id="6692864at2759"/>
<proteinExistence type="predicted"/>
<evidence type="ECO:0000256" key="1">
    <source>
        <dbReference type="SAM" id="MobiDB-lite"/>
    </source>
</evidence>
<dbReference type="HOGENOM" id="CLU_327060_0_0_1"/>
<dbReference type="Proteomes" id="UP000027222">
    <property type="component" value="Unassembled WGS sequence"/>
</dbReference>
<dbReference type="GO" id="GO:0016705">
    <property type="term" value="F:oxidoreductase activity, acting on paired donors, with incorporation or reduction of molecular oxygen"/>
    <property type="evidence" value="ECO:0007669"/>
    <property type="project" value="InterPro"/>
</dbReference>